<keyword evidence="1" id="KW-1133">Transmembrane helix</keyword>
<dbReference type="OrthoDB" id="3197626at2759"/>
<dbReference type="EMBL" id="QPFP01000001">
    <property type="protein sequence ID" value="TEB39524.1"/>
    <property type="molecule type" value="Genomic_DNA"/>
</dbReference>
<feature type="transmembrane region" description="Helical" evidence="1">
    <location>
        <begin position="202"/>
        <end position="222"/>
    </location>
</feature>
<keyword evidence="1" id="KW-0812">Transmembrane</keyword>
<accession>A0A4Y7TZU7</accession>
<feature type="transmembrane region" description="Helical" evidence="1">
    <location>
        <begin position="161"/>
        <end position="181"/>
    </location>
</feature>
<dbReference type="AlphaFoldDB" id="A0A4Y7TZU7"/>
<feature type="transmembrane region" description="Helical" evidence="1">
    <location>
        <begin position="119"/>
        <end position="141"/>
    </location>
</feature>
<sequence length="344" mass="37783">MAQNWMDPQVIARTTRIYGAFVLVLSGLAAWDVLSTLFFDISIIRGKRPWRWPMVLYFIARVCMLLHIFAMAVNLNAISEIPCQEVTWISKVSDAIGTCVTSLILVLRTRAVWHRDIKVTAGLFALFCGQIVVWCQTFRFSKSAWNAQRNVCAVISTAPRSILVTVFAYTMAFDLVILLLCTYRLSAGPRNSGLAKLLLRDGIGYFCAVFGANLIQMIFAVLQLNPVMNIMCLPFALVVSVVASTTVFRNVFTSYDAFSKDSSGPTSGSKVSEGIAGLSAGMSGRPRFNLSHNHSTVGPTSSNDIPLGEYKSQHETITVTKVVDIDVDHGGHPKYAPPEKSMGL</sequence>
<keyword evidence="1" id="KW-0472">Membrane</keyword>
<protein>
    <recommendedName>
        <fullName evidence="4">Transmembrane protein</fullName>
    </recommendedName>
</protein>
<dbReference type="Proteomes" id="UP000298030">
    <property type="component" value="Unassembled WGS sequence"/>
</dbReference>
<feature type="transmembrane region" description="Helical" evidence="1">
    <location>
        <begin position="228"/>
        <end position="252"/>
    </location>
</feature>
<organism evidence="2 3">
    <name type="scientific">Coprinellus micaceus</name>
    <name type="common">Glistening ink-cap mushroom</name>
    <name type="synonym">Coprinus micaceus</name>
    <dbReference type="NCBI Taxonomy" id="71717"/>
    <lineage>
        <taxon>Eukaryota</taxon>
        <taxon>Fungi</taxon>
        <taxon>Dikarya</taxon>
        <taxon>Basidiomycota</taxon>
        <taxon>Agaricomycotina</taxon>
        <taxon>Agaricomycetes</taxon>
        <taxon>Agaricomycetidae</taxon>
        <taxon>Agaricales</taxon>
        <taxon>Agaricineae</taxon>
        <taxon>Psathyrellaceae</taxon>
        <taxon>Coprinellus</taxon>
    </lineage>
</organism>
<name>A0A4Y7TZU7_COPMI</name>
<comment type="caution">
    <text evidence="2">The sequence shown here is derived from an EMBL/GenBank/DDBJ whole genome shotgun (WGS) entry which is preliminary data.</text>
</comment>
<gene>
    <name evidence="2" type="ORF">FA13DRAFT_1784256</name>
</gene>
<evidence type="ECO:0000256" key="1">
    <source>
        <dbReference type="SAM" id="Phobius"/>
    </source>
</evidence>
<evidence type="ECO:0000313" key="3">
    <source>
        <dbReference type="Proteomes" id="UP000298030"/>
    </source>
</evidence>
<keyword evidence="3" id="KW-1185">Reference proteome</keyword>
<feature type="transmembrane region" description="Helical" evidence="1">
    <location>
        <begin position="20"/>
        <end position="43"/>
    </location>
</feature>
<evidence type="ECO:0008006" key="4">
    <source>
        <dbReference type="Google" id="ProtNLM"/>
    </source>
</evidence>
<reference evidence="2 3" key="1">
    <citation type="journal article" date="2019" name="Nat. Ecol. Evol.">
        <title>Megaphylogeny resolves global patterns of mushroom evolution.</title>
        <authorList>
            <person name="Varga T."/>
            <person name="Krizsan K."/>
            <person name="Foldi C."/>
            <person name="Dima B."/>
            <person name="Sanchez-Garcia M."/>
            <person name="Sanchez-Ramirez S."/>
            <person name="Szollosi G.J."/>
            <person name="Szarkandi J.G."/>
            <person name="Papp V."/>
            <person name="Albert L."/>
            <person name="Andreopoulos W."/>
            <person name="Angelini C."/>
            <person name="Antonin V."/>
            <person name="Barry K.W."/>
            <person name="Bougher N.L."/>
            <person name="Buchanan P."/>
            <person name="Buyck B."/>
            <person name="Bense V."/>
            <person name="Catcheside P."/>
            <person name="Chovatia M."/>
            <person name="Cooper J."/>
            <person name="Damon W."/>
            <person name="Desjardin D."/>
            <person name="Finy P."/>
            <person name="Geml J."/>
            <person name="Haridas S."/>
            <person name="Hughes K."/>
            <person name="Justo A."/>
            <person name="Karasinski D."/>
            <person name="Kautmanova I."/>
            <person name="Kiss B."/>
            <person name="Kocsube S."/>
            <person name="Kotiranta H."/>
            <person name="LaButti K.M."/>
            <person name="Lechner B.E."/>
            <person name="Liimatainen K."/>
            <person name="Lipzen A."/>
            <person name="Lukacs Z."/>
            <person name="Mihaltcheva S."/>
            <person name="Morgado L.N."/>
            <person name="Niskanen T."/>
            <person name="Noordeloos M.E."/>
            <person name="Ohm R.A."/>
            <person name="Ortiz-Santana B."/>
            <person name="Ovrebo C."/>
            <person name="Racz N."/>
            <person name="Riley R."/>
            <person name="Savchenko A."/>
            <person name="Shiryaev A."/>
            <person name="Soop K."/>
            <person name="Spirin V."/>
            <person name="Szebenyi C."/>
            <person name="Tomsovsky M."/>
            <person name="Tulloss R.E."/>
            <person name="Uehling J."/>
            <person name="Grigoriev I.V."/>
            <person name="Vagvolgyi C."/>
            <person name="Papp T."/>
            <person name="Martin F.M."/>
            <person name="Miettinen O."/>
            <person name="Hibbett D.S."/>
            <person name="Nagy L.G."/>
        </authorList>
    </citation>
    <scope>NUCLEOTIDE SEQUENCE [LARGE SCALE GENOMIC DNA]</scope>
    <source>
        <strain evidence="2 3">FP101781</strain>
    </source>
</reference>
<proteinExistence type="predicted"/>
<feature type="transmembrane region" description="Helical" evidence="1">
    <location>
        <begin position="55"/>
        <end position="76"/>
    </location>
</feature>
<evidence type="ECO:0000313" key="2">
    <source>
        <dbReference type="EMBL" id="TEB39524.1"/>
    </source>
</evidence>